<protein>
    <submittedName>
        <fullName evidence="1">Uncharacterized protein</fullName>
    </submittedName>
</protein>
<keyword evidence="2" id="KW-1185">Reference proteome</keyword>
<evidence type="ECO:0000313" key="2">
    <source>
        <dbReference type="Proteomes" id="UP000257109"/>
    </source>
</evidence>
<dbReference type="InterPro" id="IPR043502">
    <property type="entry name" value="DNA/RNA_pol_sf"/>
</dbReference>
<gene>
    <name evidence="1" type="ORF">CR513_40080</name>
</gene>
<dbReference type="Proteomes" id="UP000257109">
    <property type="component" value="Unassembled WGS sequence"/>
</dbReference>
<accession>A0A371FMU1</accession>
<name>A0A371FMU1_MUCPR</name>
<dbReference type="AlphaFoldDB" id="A0A371FMU1"/>
<reference evidence="1" key="1">
    <citation type="submission" date="2018-05" db="EMBL/GenBank/DDBJ databases">
        <title>Draft genome of Mucuna pruriens seed.</title>
        <authorList>
            <person name="Nnadi N.E."/>
            <person name="Vos R."/>
            <person name="Hasami M.H."/>
            <person name="Devisetty U.K."/>
            <person name="Aguiy J.C."/>
        </authorList>
    </citation>
    <scope>NUCLEOTIDE SEQUENCE [LARGE SCALE GENOMIC DNA]</scope>
    <source>
        <strain evidence="1">JCA_2017</strain>
    </source>
</reference>
<organism evidence="1 2">
    <name type="scientific">Mucuna pruriens</name>
    <name type="common">Velvet bean</name>
    <name type="synonym">Dolichos pruriens</name>
    <dbReference type="NCBI Taxonomy" id="157652"/>
    <lineage>
        <taxon>Eukaryota</taxon>
        <taxon>Viridiplantae</taxon>
        <taxon>Streptophyta</taxon>
        <taxon>Embryophyta</taxon>
        <taxon>Tracheophyta</taxon>
        <taxon>Spermatophyta</taxon>
        <taxon>Magnoliopsida</taxon>
        <taxon>eudicotyledons</taxon>
        <taxon>Gunneridae</taxon>
        <taxon>Pentapetalae</taxon>
        <taxon>rosids</taxon>
        <taxon>fabids</taxon>
        <taxon>Fabales</taxon>
        <taxon>Fabaceae</taxon>
        <taxon>Papilionoideae</taxon>
        <taxon>50 kb inversion clade</taxon>
        <taxon>NPAAA clade</taxon>
        <taxon>indigoferoid/millettioid clade</taxon>
        <taxon>Phaseoleae</taxon>
        <taxon>Mucuna</taxon>
    </lineage>
</organism>
<feature type="non-terminal residue" evidence="1">
    <location>
        <position position="1"/>
    </location>
</feature>
<sequence length="115" mass="13431">MSKVGTEVMPSSFGIFIQHIYQMLYWLRKQMENGVCVDYINLNMVCPTNTNLFVIECTFFCMSFGLKNVKVTYQSITNKIFMNQIGYMLEVYIDDKTVTIIKEANLIIDLTKDFH</sequence>
<proteinExistence type="predicted"/>
<evidence type="ECO:0000313" key="1">
    <source>
        <dbReference type="EMBL" id="RDX79490.1"/>
    </source>
</evidence>
<dbReference type="SUPFAM" id="SSF56672">
    <property type="entry name" value="DNA/RNA polymerases"/>
    <property type="match status" value="1"/>
</dbReference>
<comment type="caution">
    <text evidence="1">The sequence shown here is derived from an EMBL/GenBank/DDBJ whole genome shotgun (WGS) entry which is preliminary data.</text>
</comment>
<dbReference type="EMBL" id="QJKJ01008528">
    <property type="protein sequence ID" value="RDX79490.1"/>
    <property type="molecule type" value="Genomic_DNA"/>
</dbReference>